<keyword evidence="8" id="KW-1185">Reference proteome</keyword>
<dbReference type="AlphaFoldDB" id="A8XR33"/>
<dbReference type="InterPro" id="IPR051119">
    <property type="entry name" value="Nematode_SR-like"/>
</dbReference>
<protein>
    <recommendedName>
        <fullName evidence="6">Serpentine receptor class gamma</fullName>
    </recommendedName>
</protein>
<evidence type="ECO:0000256" key="5">
    <source>
        <dbReference type="ARBA" id="ARBA00023136"/>
    </source>
</evidence>
<dbReference type="STRING" id="6238.A8XR33"/>
<feature type="transmembrane region" description="Helical" evidence="6">
    <location>
        <begin position="153"/>
        <end position="172"/>
    </location>
</feature>
<comment type="similarity">
    <text evidence="2 6">Belongs to the nematode receptor-like protein srg family.</text>
</comment>
<dbReference type="OMA" id="PWASMSL"/>
<evidence type="ECO:0000313" key="9">
    <source>
        <dbReference type="WormBase" id="CBG17484"/>
    </source>
</evidence>
<evidence type="ECO:0000256" key="1">
    <source>
        <dbReference type="ARBA" id="ARBA00004141"/>
    </source>
</evidence>
<dbReference type="WormBase" id="CBG17484">
    <property type="protein sequence ID" value="CBP10561"/>
    <property type="gene ID" value="WBGene00037093"/>
    <property type="gene designation" value="Cbr-srg-8"/>
</dbReference>
<feature type="transmembrane region" description="Helical" evidence="6">
    <location>
        <begin position="65"/>
        <end position="92"/>
    </location>
</feature>
<dbReference type="GO" id="GO:0007606">
    <property type="term" value="P:sensory perception of chemical stimulus"/>
    <property type="evidence" value="ECO:0007669"/>
    <property type="project" value="UniProtKB-UniRule"/>
</dbReference>
<dbReference type="CTD" id="8583096"/>
<accession>A8XR33</accession>
<comment type="subcellular location">
    <subcellularLocation>
        <location evidence="1">Membrane</location>
        <topology evidence="1">Multi-pass membrane protein</topology>
    </subcellularLocation>
</comment>
<reference evidence="7 8" key="2">
    <citation type="journal article" date="2011" name="PLoS Genet.">
        <title>Caenorhabditis briggsae recombinant inbred line genotypes reveal inter-strain incompatibility and the evolution of recombination.</title>
        <authorList>
            <person name="Ross J.A."/>
            <person name="Koboldt D.C."/>
            <person name="Staisch J.E."/>
            <person name="Chamberlin H.M."/>
            <person name="Gupta B.P."/>
            <person name="Miller R.D."/>
            <person name="Baird S.E."/>
            <person name="Haag E.S."/>
        </authorList>
    </citation>
    <scope>NUCLEOTIDE SEQUENCE [LARGE SCALE GENOMIC DNA]</scope>
    <source>
        <strain evidence="7 8">AF16</strain>
    </source>
</reference>
<dbReference type="InterPro" id="IPR000609">
    <property type="entry name" value="7TM_GPCR_serpentine_rcpt_Srg"/>
</dbReference>
<keyword evidence="4 6" id="KW-1133">Transmembrane helix</keyword>
<sequence>MSENNATALPFAPGFSCDLSYSGIFENVKYLLQCAYMVPPAILYARILYVIWVKNRKIYIQHQFFVIYSMDSVVGLLLLLLDIFITRFYVYIPQFCESSSKFFLSHPILMDIYYPFLNYLHCCQPLIQIFLTLNRMSSVVWPVDHNKIWRKNLSFIIIFILITPFLFIWNTVISPKILIFYFGGFYINYQKLVPWAGMSLFLMILRSIAVGITVVSTVITFWKMTKMRNRLKKSEKTLCFACAGTSICFFIPAIFEAFKALNSFWAKHWMAYLLQPFAWDVLNVGSPLVLIFASNQLRGHVFGLKCSEKRNSTKSNSIFLTSNSLTTSHRISNFKK</sequence>
<reference evidence="7 8" key="1">
    <citation type="journal article" date="2003" name="PLoS Biol.">
        <title>The genome sequence of Caenorhabditis briggsae: a platform for comparative genomics.</title>
        <authorList>
            <person name="Stein L.D."/>
            <person name="Bao Z."/>
            <person name="Blasiar D."/>
            <person name="Blumenthal T."/>
            <person name="Brent M.R."/>
            <person name="Chen N."/>
            <person name="Chinwalla A."/>
            <person name="Clarke L."/>
            <person name="Clee C."/>
            <person name="Coghlan A."/>
            <person name="Coulson A."/>
            <person name="D'Eustachio P."/>
            <person name="Fitch D.H."/>
            <person name="Fulton L.A."/>
            <person name="Fulton R.E."/>
            <person name="Griffiths-Jones S."/>
            <person name="Harris T.W."/>
            <person name="Hillier L.W."/>
            <person name="Kamath R."/>
            <person name="Kuwabara P.E."/>
            <person name="Mardis E.R."/>
            <person name="Marra M.A."/>
            <person name="Miner T.L."/>
            <person name="Minx P."/>
            <person name="Mullikin J.C."/>
            <person name="Plumb R.W."/>
            <person name="Rogers J."/>
            <person name="Schein J.E."/>
            <person name="Sohrmann M."/>
            <person name="Spieth J."/>
            <person name="Stajich J.E."/>
            <person name="Wei C."/>
            <person name="Willey D."/>
            <person name="Wilson R.K."/>
            <person name="Durbin R."/>
            <person name="Waterston R.H."/>
        </authorList>
    </citation>
    <scope>NUCLEOTIDE SEQUENCE [LARGE SCALE GENOMIC DNA]</scope>
    <source>
        <strain evidence="7 8">AF16</strain>
    </source>
</reference>
<organism evidence="7 8">
    <name type="scientific">Caenorhabditis briggsae</name>
    <dbReference type="NCBI Taxonomy" id="6238"/>
    <lineage>
        <taxon>Eukaryota</taxon>
        <taxon>Metazoa</taxon>
        <taxon>Ecdysozoa</taxon>
        <taxon>Nematoda</taxon>
        <taxon>Chromadorea</taxon>
        <taxon>Rhabditida</taxon>
        <taxon>Rhabditina</taxon>
        <taxon>Rhabditomorpha</taxon>
        <taxon>Rhabditoidea</taxon>
        <taxon>Rhabditidae</taxon>
        <taxon>Peloderinae</taxon>
        <taxon>Caenorhabditis</taxon>
    </lineage>
</organism>
<feature type="transmembrane region" description="Helical" evidence="6">
    <location>
        <begin position="30"/>
        <end position="53"/>
    </location>
</feature>
<dbReference type="Pfam" id="PF02118">
    <property type="entry name" value="Srg"/>
    <property type="match status" value="1"/>
</dbReference>
<evidence type="ECO:0000256" key="4">
    <source>
        <dbReference type="ARBA" id="ARBA00022989"/>
    </source>
</evidence>
<dbReference type="PANTHER" id="PTHR31627">
    <property type="entry name" value="SERPENTINE RECEPTOR CLASS GAMMA-RELATED"/>
    <property type="match status" value="1"/>
</dbReference>
<name>A8XR33_CAEBR</name>
<dbReference type="GO" id="GO:0016020">
    <property type="term" value="C:membrane"/>
    <property type="evidence" value="ECO:0007669"/>
    <property type="project" value="UniProtKB-SubCell"/>
</dbReference>
<evidence type="ECO:0000256" key="3">
    <source>
        <dbReference type="ARBA" id="ARBA00022692"/>
    </source>
</evidence>
<dbReference type="RefSeq" id="XP_002641103.1">
    <property type="nucleotide sequence ID" value="XM_002641057.1"/>
</dbReference>
<evidence type="ECO:0000313" key="8">
    <source>
        <dbReference type="Proteomes" id="UP000008549"/>
    </source>
</evidence>
<dbReference type="Proteomes" id="UP000008549">
    <property type="component" value="Unassembled WGS sequence"/>
</dbReference>
<dbReference type="PRINTS" id="PR00698">
    <property type="entry name" value="TMPROTEINSRG"/>
</dbReference>
<dbReference type="HOGENOM" id="CLU_061253_1_0_1"/>
<dbReference type="GeneID" id="8583096"/>
<feature type="transmembrane region" description="Helical" evidence="6">
    <location>
        <begin position="112"/>
        <end position="133"/>
    </location>
</feature>
<dbReference type="KEGG" id="cbr:CBG_17484"/>
<dbReference type="EMBL" id="HE600955">
    <property type="protein sequence ID" value="CAP35106.1"/>
    <property type="molecule type" value="Genomic_DNA"/>
</dbReference>
<feature type="transmembrane region" description="Helical" evidence="6">
    <location>
        <begin position="270"/>
        <end position="293"/>
    </location>
</feature>
<dbReference type="InParanoid" id="A8XR33"/>
<dbReference type="PANTHER" id="PTHR31627:SF8">
    <property type="entry name" value="SERPENTINE RECEPTOR CLASS GAMMA-6-RELATED"/>
    <property type="match status" value="1"/>
</dbReference>
<gene>
    <name evidence="9" type="primary">srg-8</name>
    <name evidence="7 9" type="ORF">CBG17484</name>
    <name evidence="7" type="ORF">CBG_17484</name>
</gene>
<evidence type="ECO:0000256" key="2">
    <source>
        <dbReference type="ARBA" id="ARBA00005692"/>
    </source>
</evidence>
<proteinExistence type="inferred from homology"/>
<evidence type="ECO:0000313" key="7">
    <source>
        <dbReference type="EMBL" id="CAP35106.1"/>
    </source>
</evidence>
<dbReference type="GO" id="GO:0004888">
    <property type="term" value="F:transmembrane signaling receptor activity"/>
    <property type="evidence" value="ECO:0007669"/>
    <property type="project" value="InterPro"/>
</dbReference>
<feature type="transmembrane region" description="Helical" evidence="6">
    <location>
        <begin position="237"/>
        <end position="258"/>
    </location>
</feature>
<dbReference type="eggNOG" id="ENOG502TGX7">
    <property type="taxonomic scope" value="Eukaryota"/>
</dbReference>
<evidence type="ECO:0000256" key="6">
    <source>
        <dbReference type="RuleBase" id="RU280813"/>
    </source>
</evidence>
<keyword evidence="3 6" id="KW-0812">Transmembrane</keyword>
<keyword evidence="5 6" id="KW-0472">Membrane</keyword>
<feature type="transmembrane region" description="Helical" evidence="6">
    <location>
        <begin position="192"/>
        <end position="225"/>
    </location>
</feature>